<keyword evidence="4 8" id="KW-0297">G-protein coupled receptor</keyword>
<evidence type="ECO:0000256" key="6">
    <source>
        <dbReference type="ARBA" id="ARBA00023170"/>
    </source>
</evidence>
<dbReference type="InParanoid" id="A0A672YP11"/>
<evidence type="ECO:0000256" key="1">
    <source>
        <dbReference type="ARBA" id="ARBA00004370"/>
    </source>
</evidence>
<protein>
    <submittedName>
        <fullName evidence="11">Chemokine (C motif) receptor 1b, duplicate 1</fullName>
    </submittedName>
</protein>
<dbReference type="SMART" id="SM01381">
    <property type="entry name" value="7TM_GPCR_Srsx"/>
    <property type="match status" value="1"/>
</dbReference>
<feature type="transmembrane region" description="Helical" evidence="9">
    <location>
        <begin position="70"/>
        <end position="88"/>
    </location>
</feature>
<dbReference type="AlphaFoldDB" id="A0A672YP11"/>
<dbReference type="GO" id="GO:0019722">
    <property type="term" value="P:calcium-mediated signaling"/>
    <property type="evidence" value="ECO:0007669"/>
    <property type="project" value="TreeGrafter"/>
</dbReference>
<dbReference type="PROSITE" id="PS50262">
    <property type="entry name" value="G_PROTEIN_RECEP_F1_2"/>
    <property type="match status" value="1"/>
</dbReference>
<feature type="transmembrane region" description="Helical" evidence="9">
    <location>
        <begin position="189"/>
        <end position="212"/>
    </location>
</feature>
<dbReference type="Pfam" id="PF00001">
    <property type="entry name" value="7tm_1"/>
    <property type="match status" value="1"/>
</dbReference>
<evidence type="ECO:0000256" key="4">
    <source>
        <dbReference type="ARBA" id="ARBA00023040"/>
    </source>
</evidence>
<feature type="transmembrane region" description="Helical" evidence="9">
    <location>
        <begin position="37"/>
        <end position="58"/>
    </location>
</feature>
<evidence type="ECO:0000256" key="2">
    <source>
        <dbReference type="ARBA" id="ARBA00022692"/>
    </source>
</evidence>
<sequence>ITDGYTDYYTADYDNYYEDEMCMVTSTTEFGSIFNPVFFSIVVILSLFGNILVIVILVKYENLKSITNTFIFNLAVSDLLFTAGLPFFAYNHMYGWTLGEPACKTVNFVFIVGFYSSGILLILMTIHRYVAVMNPLADIVSTKGFHSVLASVIIWAVSVFAASPAITFTGVQNNEYCEYRNSYWSLWGIYQQNVLFIVSSVVFIFCYSQIMFLTTANRQRRRTVVVVLCIVAAFFICWGPYNTFILISTLYKPIIETNTIISLMFCYFSLK</sequence>
<keyword evidence="3 9" id="KW-1133">Transmembrane helix</keyword>
<proteinExistence type="inferred from homology"/>
<reference evidence="11" key="3">
    <citation type="submission" date="2025-09" db="UniProtKB">
        <authorList>
            <consortium name="Ensembl"/>
        </authorList>
    </citation>
    <scope>IDENTIFICATION</scope>
</reference>
<dbReference type="InterPro" id="IPR017452">
    <property type="entry name" value="GPCR_Rhodpsn_7TM"/>
</dbReference>
<evidence type="ECO:0000313" key="12">
    <source>
        <dbReference type="Proteomes" id="UP000472271"/>
    </source>
</evidence>
<keyword evidence="7 8" id="KW-0807">Transducer</keyword>
<dbReference type="Ensembl" id="ENSSORT00005006558.1">
    <property type="protein sequence ID" value="ENSSORP00005006305.1"/>
    <property type="gene ID" value="ENSSORG00005003728.1"/>
</dbReference>
<reference evidence="11" key="2">
    <citation type="submission" date="2025-08" db="UniProtKB">
        <authorList>
            <consortium name="Ensembl"/>
        </authorList>
    </citation>
    <scope>IDENTIFICATION</scope>
</reference>
<dbReference type="PANTHER" id="PTHR10489:SF730">
    <property type="entry name" value="CHEMOKINE XC RECEPTOR 1"/>
    <property type="match status" value="1"/>
</dbReference>
<dbReference type="SUPFAM" id="SSF81321">
    <property type="entry name" value="Family A G protein-coupled receptor-like"/>
    <property type="match status" value="1"/>
</dbReference>
<keyword evidence="6 8" id="KW-0675">Receptor</keyword>
<dbReference type="InterPro" id="IPR050119">
    <property type="entry name" value="CCR1-9-like"/>
</dbReference>
<dbReference type="GO" id="GO:0009897">
    <property type="term" value="C:external side of plasma membrane"/>
    <property type="evidence" value="ECO:0007669"/>
    <property type="project" value="TreeGrafter"/>
</dbReference>
<dbReference type="InterPro" id="IPR005393">
    <property type="entry name" value="Chemokine_XCR1"/>
</dbReference>
<dbReference type="Gene3D" id="1.20.1070.10">
    <property type="entry name" value="Rhodopsin 7-helix transmembrane proteins"/>
    <property type="match status" value="1"/>
</dbReference>
<dbReference type="GO" id="GO:0016493">
    <property type="term" value="F:C-C chemokine receptor activity"/>
    <property type="evidence" value="ECO:0007669"/>
    <property type="project" value="TreeGrafter"/>
</dbReference>
<organism evidence="11 12">
    <name type="scientific">Sphaeramia orbicularis</name>
    <name type="common">orbiculate cardinalfish</name>
    <dbReference type="NCBI Taxonomy" id="375764"/>
    <lineage>
        <taxon>Eukaryota</taxon>
        <taxon>Metazoa</taxon>
        <taxon>Chordata</taxon>
        <taxon>Craniata</taxon>
        <taxon>Vertebrata</taxon>
        <taxon>Euteleostomi</taxon>
        <taxon>Actinopterygii</taxon>
        <taxon>Neopterygii</taxon>
        <taxon>Teleostei</taxon>
        <taxon>Neoteleostei</taxon>
        <taxon>Acanthomorphata</taxon>
        <taxon>Gobiaria</taxon>
        <taxon>Kurtiformes</taxon>
        <taxon>Apogonoidei</taxon>
        <taxon>Apogonidae</taxon>
        <taxon>Apogoninae</taxon>
        <taxon>Sphaeramia</taxon>
    </lineage>
</organism>
<feature type="transmembrane region" description="Helical" evidence="9">
    <location>
        <begin position="108"/>
        <end position="126"/>
    </location>
</feature>
<keyword evidence="5 9" id="KW-0472">Membrane</keyword>
<dbReference type="GO" id="GO:0007204">
    <property type="term" value="P:positive regulation of cytosolic calcium ion concentration"/>
    <property type="evidence" value="ECO:0007669"/>
    <property type="project" value="TreeGrafter"/>
</dbReference>
<dbReference type="GO" id="GO:0060326">
    <property type="term" value="P:cell chemotaxis"/>
    <property type="evidence" value="ECO:0007669"/>
    <property type="project" value="TreeGrafter"/>
</dbReference>
<keyword evidence="2 8" id="KW-0812">Transmembrane</keyword>
<evidence type="ECO:0000256" key="5">
    <source>
        <dbReference type="ARBA" id="ARBA00023136"/>
    </source>
</evidence>
<evidence type="ECO:0000259" key="10">
    <source>
        <dbReference type="PROSITE" id="PS50262"/>
    </source>
</evidence>
<dbReference type="InterPro" id="IPR000276">
    <property type="entry name" value="GPCR_Rhodpsn"/>
</dbReference>
<accession>A0A672YP11</accession>
<dbReference type="GO" id="GO:0006955">
    <property type="term" value="P:immune response"/>
    <property type="evidence" value="ECO:0007669"/>
    <property type="project" value="TreeGrafter"/>
</dbReference>
<evidence type="ECO:0000256" key="8">
    <source>
        <dbReference type="RuleBase" id="RU000688"/>
    </source>
</evidence>
<feature type="transmembrane region" description="Helical" evidence="9">
    <location>
        <begin position="147"/>
        <end position="169"/>
    </location>
</feature>
<name>A0A672YP11_9TELE</name>
<dbReference type="PRINTS" id="PR01568">
    <property type="entry name" value="LYMPHOTACTNR"/>
</dbReference>
<dbReference type="Proteomes" id="UP000472271">
    <property type="component" value="Chromosome 17"/>
</dbReference>
<evidence type="ECO:0000256" key="7">
    <source>
        <dbReference type="ARBA" id="ARBA00023224"/>
    </source>
</evidence>
<dbReference type="PROSITE" id="PS00237">
    <property type="entry name" value="G_PROTEIN_RECEP_F1_1"/>
    <property type="match status" value="1"/>
</dbReference>
<reference evidence="11" key="1">
    <citation type="submission" date="2019-06" db="EMBL/GenBank/DDBJ databases">
        <authorList>
            <consortium name="Wellcome Sanger Institute Data Sharing"/>
        </authorList>
    </citation>
    <scope>NUCLEOTIDE SEQUENCE [LARGE SCALE GENOMIC DNA]</scope>
</reference>
<comment type="subcellular location">
    <subcellularLocation>
        <location evidence="1">Membrane</location>
    </subcellularLocation>
</comment>
<comment type="similarity">
    <text evidence="8">Belongs to the G-protein coupled receptor 1 family.</text>
</comment>
<dbReference type="PRINTS" id="PR00237">
    <property type="entry name" value="GPCRRHODOPSN"/>
</dbReference>
<feature type="domain" description="G-protein coupled receptors family 1 profile" evidence="10">
    <location>
        <begin position="49"/>
        <end position="271"/>
    </location>
</feature>
<dbReference type="PANTHER" id="PTHR10489">
    <property type="entry name" value="CELL ADHESION MOLECULE"/>
    <property type="match status" value="1"/>
</dbReference>
<keyword evidence="12" id="KW-1185">Reference proteome</keyword>
<feature type="transmembrane region" description="Helical" evidence="9">
    <location>
        <begin position="224"/>
        <end position="241"/>
    </location>
</feature>
<evidence type="ECO:0000313" key="11">
    <source>
        <dbReference type="Ensembl" id="ENSSORP00005006305.1"/>
    </source>
</evidence>
<evidence type="ECO:0000256" key="9">
    <source>
        <dbReference type="SAM" id="Phobius"/>
    </source>
</evidence>
<dbReference type="GO" id="GO:0019957">
    <property type="term" value="F:C-C chemokine binding"/>
    <property type="evidence" value="ECO:0007669"/>
    <property type="project" value="TreeGrafter"/>
</dbReference>
<evidence type="ECO:0000256" key="3">
    <source>
        <dbReference type="ARBA" id="ARBA00022989"/>
    </source>
</evidence>